<proteinExistence type="inferred from homology"/>
<dbReference type="FunFam" id="3.40.50.720:FF:001161">
    <property type="entry name" value="Glyceraldehyde-3-phosphate dehydrogenase"/>
    <property type="match status" value="1"/>
</dbReference>
<dbReference type="AlphaFoldDB" id="A0A485NWS7"/>
<dbReference type="PANTHER" id="PTHR10836">
    <property type="entry name" value="GLYCERALDEHYDE 3-PHOSPHATE DEHYDROGENASE"/>
    <property type="match status" value="1"/>
</dbReference>
<evidence type="ECO:0000256" key="6">
    <source>
        <dbReference type="ARBA" id="ARBA00023002"/>
    </source>
</evidence>
<evidence type="ECO:0000259" key="10">
    <source>
        <dbReference type="SMART" id="SM00846"/>
    </source>
</evidence>
<dbReference type="GO" id="GO:0006096">
    <property type="term" value="P:glycolytic process"/>
    <property type="evidence" value="ECO:0007669"/>
    <property type="project" value="UniProtKB-KW"/>
</dbReference>
<dbReference type="SUPFAM" id="SSF51735">
    <property type="entry name" value="NAD(P)-binding Rossmann-fold domains"/>
    <property type="match status" value="1"/>
</dbReference>
<evidence type="ECO:0000256" key="3">
    <source>
        <dbReference type="ARBA" id="ARBA00013119"/>
    </source>
</evidence>
<dbReference type="GO" id="GO:0051287">
    <property type="term" value="F:NAD binding"/>
    <property type="evidence" value="ECO:0007669"/>
    <property type="project" value="InterPro"/>
</dbReference>
<dbReference type="PANTHER" id="PTHR10836:SF111">
    <property type="entry name" value="GLYCERALDEHYDE-3-PHOSPHATE DEHYDROGENASE"/>
    <property type="match status" value="1"/>
</dbReference>
<comment type="similarity">
    <text evidence="2">Belongs to the glyceraldehyde-3-phosphate dehydrogenase family.</text>
</comment>
<feature type="domain" description="Glyceraldehyde 3-phosphate dehydrogenase NAD(P) binding" evidence="10">
    <location>
        <begin position="3"/>
        <end position="78"/>
    </location>
</feature>
<evidence type="ECO:0000313" key="12">
    <source>
        <dbReference type="Proteomes" id="UP000386466"/>
    </source>
</evidence>
<evidence type="ECO:0000256" key="1">
    <source>
        <dbReference type="ARBA" id="ARBA00004869"/>
    </source>
</evidence>
<keyword evidence="12" id="KW-1185">Reference proteome</keyword>
<sequence>MMGKVGVNRFGHIGHLLTGAAFNSGKVVIVIINDPFIDFNYMVYMFRYDSTHGKFNSTVKAENGKLVINGNPISIFQE</sequence>
<evidence type="ECO:0000256" key="5">
    <source>
        <dbReference type="ARBA" id="ARBA00022490"/>
    </source>
</evidence>
<dbReference type="InterPro" id="IPR020831">
    <property type="entry name" value="GlycerAld/Erythrose_P_DH"/>
</dbReference>
<protein>
    <recommendedName>
        <fullName evidence="4">Glyceraldehyde-3-phosphate dehydrogenase</fullName>
        <ecNumber evidence="3">1.2.1.12</ecNumber>
    </recommendedName>
</protein>
<name>A0A485NWS7_LYNPA</name>
<dbReference type="Pfam" id="PF00044">
    <property type="entry name" value="Gp_dh_N"/>
    <property type="match status" value="1"/>
</dbReference>
<organism evidence="11 12">
    <name type="scientific">Lynx pardinus</name>
    <name type="common">Iberian lynx</name>
    <name type="synonym">Felis pardina</name>
    <dbReference type="NCBI Taxonomy" id="191816"/>
    <lineage>
        <taxon>Eukaryota</taxon>
        <taxon>Metazoa</taxon>
        <taxon>Chordata</taxon>
        <taxon>Craniata</taxon>
        <taxon>Vertebrata</taxon>
        <taxon>Euteleostomi</taxon>
        <taxon>Mammalia</taxon>
        <taxon>Eutheria</taxon>
        <taxon>Laurasiatheria</taxon>
        <taxon>Carnivora</taxon>
        <taxon>Feliformia</taxon>
        <taxon>Felidae</taxon>
        <taxon>Felinae</taxon>
        <taxon>Lynx</taxon>
    </lineage>
</organism>
<keyword evidence="8" id="KW-0324">Glycolysis</keyword>
<evidence type="ECO:0000313" key="11">
    <source>
        <dbReference type="EMBL" id="VFV37800.1"/>
    </source>
</evidence>
<dbReference type="Proteomes" id="UP000386466">
    <property type="component" value="Unassembled WGS sequence"/>
</dbReference>
<dbReference type="InterPro" id="IPR020828">
    <property type="entry name" value="GlycerAld_3-P_DH_NAD(P)-bd"/>
</dbReference>
<evidence type="ECO:0000256" key="7">
    <source>
        <dbReference type="ARBA" id="ARBA00023027"/>
    </source>
</evidence>
<comment type="catalytic activity">
    <reaction evidence="9">
        <text>D-glyceraldehyde 3-phosphate + phosphate + NAD(+) = (2R)-3-phospho-glyceroyl phosphate + NADH + H(+)</text>
        <dbReference type="Rhea" id="RHEA:10300"/>
        <dbReference type="ChEBI" id="CHEBI:15378"/>
        <dbReference type="ChEBI" id="CHEBI:43474"/>
        <dbReference type="ChEBI" id="CHEBI:57540"/>
        <dbReference type="ChEBI" id="CHEBI:57604"/>
        <dbReference type="ChEBI" id="CHEBI:57945"/>
        <dbReference type="ChEBI" id="CHEBI:59776"/>
        <dbReference type="EC" id="1.2.1.12"/>
    </reaction>
</comment>
<dbReference type="GO" id="GO:0004365">
    <property type="term" value="F:glyceraldehyde-3-phosphate dehydrogenase (NAD+) (phosphorylating) activity"/>
    <property type="evidence" value="ECO:0007669"/>
    <property type="project" value="UniProtKB-EC"/>
</dbReference>
<dbReference type="GO" id="GO:0005829">
    <property type="term" value="C:cytosol"/>
    <property type="evidence" value="ECO:0007669"/>
    <property type="project" value="TreeGrafter"/>
</dbReference>
<reference evidence="11 12" key="1">
    <citation type="submission" date="2019-01" db="EMBL/GenBank/DDBJ databases">
        <authorList>
            <person name="Alioto T."/>
            <person name="Alioto T."/>
        </authorList>
    </citation>
    <scope>NUCLEOTIDE SEQUENCE [LARGE SCALE GENOMIC DNA]</scope>
</reference>
<dbReference type="InterPro" id="IPR036291">
    <property type="entry name" value="NAD(P)-bd_dom_sf"/>
</dbReference>
<evidence type="ECO:0000256" key="8">
    <source>
        <dbReference type="ARBA" id="ARBA00023152"/>
    </source>
</evidence>
<accession>A0A485NWS7</accession>
<evidence type="ECO:0000256" key="9">
    <source>
        <dbReference type="ARBA" id="ARBA00047698"/>
    </source>
</evidence>
<evidence type="ECO:0000256" key="4">
    <source>
        <dbReference type="ARBA" id="ARBA00021022"/>
    </source>
</evidence>
<keyword evidence="7" id="KW-0520">NAD</keyword>
<dbReference type="SMART" id="SM00846">
    <property type="entry name" value="Gp_dh_N"/>
    <property type="match status" value="1"/>
</dbReference>
<dbReference type="Gene3D" id="3.40.50.720">
    <property type="entry name" value="NAD(P)-binding Rossmann-like Domain"/>
    <property type="match status" value="1"/>
</dbReference>
<keyword evidence="6" id="KW-0560">Oxidoreductase</keyword>
<keyword evidence="5" id="KW-0963">Cytoplasm</keyword>
<dbReference type="EMBL" id="CAAGRJ010025051">
    <property type="protein sequence ID" value="VFV37800.1"/>
    <property type="molecule type" value="Genomic_DNA"/>
</dbReference>
<dbReference type="EC" id="1.2.1.12" evidence="3"/>
<gene>
    <name evidence="11" type="ORF">LYPA_23C018275</name>
</gene>
<comment type="pathway">
    <text evidence="1">Carbohydrate degradation; glycolysis; pyruvate from D-glyceraldehyde 3-phosphate: step 1/5.</text>
</comment>
<evidence type="ECO:0000256" key="2">
    <source>
        <dbReference type="ARBA" id="ARBA00007406"/>
    </source>
</evidence>